<reference evidence="2" key="1">
    <citation type="submission" date="2022-11" db="UniProtKB">
        <authorList>
            <consortium name="WormBaseParasite"/>
        </authorList>
    </citation>
    <scope>IDENTIFICATION</scope>
</reference>
<protein>
    <submittedName>
        <fullName evidence="2">DUF38 domain-containing protein</fullName>
    </submittedName>
</protein>
<evidence type="ECO:0000313" key="2">
    <source>
        <dbReference type="WBParaSite" id="ES5_v2.g586.t1"/>
    </source>
</evidence>
<proteinExistence type="predicted"/>
<name>A0AC34GP80_9BILA</name>
<organism evidence="1 2">
    <name type="scientific">Panagrolaimus sp. ES5</name>
    <dbReference type="NCBI Taxonomy" id="591445"/>
    <lineage>
        <taxon>Eukaryota</taxon>
        <taxon>Metazoa</taxon>
        <taxon>Ecdysozoa</taxon>
        <taxon>Nematoda</taxon>
        <taxon>Chromadorea</taxon>
        <taxon>Rhabditida</taxon>
        <taxon>Tylenchina</taxon>
        <taxon>Panagrolaimomorpha</taxon>
        <taxon>Panagrolaimoidea</taxon>
        <taxon>Panagrolaimidae</taxon>
        <taxon>Panagrolaimus</taxon>
    </lineage>
</organism>
<evidence type="ECO:0000313" key="1">
    <source>
        <dbReference type="Proteomes" id="UP000887579"/>
    </source>
</evidence>
<accession>A0AC34GP80</accession>
<dbReference type="WBParaSite" id="ES5_v2.g586.t1">
    <property type="protein sequence ID" value="ES5_v2.g586.t1"/>
    <property type="gene ID" value="ES5_v2.g586"/>
</dbReference>
<dbReference type="Proteomes" id="UP000887579">
    <property type="component" value="Unplaced"/>
</dbReference>
<sequence>MDALMKDLDVQTESFMETITQTTVKDGIRRKPISDVVYKKFERFISSIDNVISFYERQNGQHEAVLYPPLKTVNTLRIPEKAPSKQVTFDFATVENDEMNQRIAELEAENATFKAQITQKNDLITQLNDRASEQEALVYNMETEVYEMQNTITRFSKLIDPSPSTSTNGVVAHGKRKYDYVNLSGKVRVVDWLEYKHYNNKWFADGREIFLNSSDFQICIKQSLVIANNIPSTLISRLQCNNLHRLIFRNAVITNSEYKKLVESPNLNYLQLCSVTVEDENGKILEVDQLLKGVPNVENFTYEFDKRLLSRETVKNLAKLPPFPKLRYVSLRNIPDGFNLKVFGEFINKNPSASYFLQFHCSTTFYEEIKIVKQHLAVPSTCNLNITL</sequence>